<name>A0AAW9U6A4_RHIML</name>
<dbReference type="Proteomes" id="UP000429484">
    <property type="component" value="Unassembled WGS sequence"/>
</dbReference>
<accession>A0AAW9U6A4</accession>
<comment type="caution">
    <text evidence="1">The sequence shown here is derived from an EMBL/GenBank/DDBJ whole genome shotgun (WGS) entry which is preliminary data.</text>
</comment>
<reference evidence="1 2" key="1">
    <citation type="journal article" date="2013" name="Genome Biol.">
        <title>Comparative genomics of the core and accessory genomes of 48 Sinorhizobium strains comprising five genospecies.</title>
        <authorList>
            <person name="Sugawara M."/>
            <person name="Epstein B."/>
            <person name="Badgley B.D."/>
            <person name="Unno T."/>
            <person name="Xu L."/>
            <person name="Reese J."/>
            <person name="Gyaneshwar P."/>
            <person name="Denny R."/>
            <person name="Mudge J."/>
            <person name="Bharti A.K."/>
            <person name="Farmer A.D."/>
            <person name="May G.D."/>
            <person name="Woodward J.E."/>
            <person name="Medigue C."/>
            <person name="Vallenet D."/>
            <person name="Lajus A."/>
            <person name="Rouy Z."/>
            <person name="Martinez-Vaz B."/>
            <person name="Tiffin P."/>
            <person name="Young N.D."/>
            <person name="Sadowsky M.J."/>
        </authorList>
    </citation>
    <scope>NUCLEOTIDE SEQUENCE [LARGE SCALE GENOMIC DNA]</scope>
    <source>
        <strain evidence="1 2">N6B1</strain>
    </source>
</reference>
<gene>
    <name evidence="1" type="ORF">GHK53_36910</name>
</gene>
<protein>
    <submittedName>
        <fullName evidence="1">Head protein</fullName>
    </submittedName>
</protein>
<dbReference type="AlphaFoldDB" id="A0AAW9U6A4"/>
<proteinExistence type="predicted"/>
<sequence length="331" mass="35917">MAALANTFQTTNAIGNREELSDVVSRITPEDTPIYSLIEKGKCVSVHPEWETDELAAPAANIKPEGDEYTFGAITPPERMGNYTQIMRKEWIISRTQETVSNAGNAEKRKYQKLKKGVEIRKDVEFAIVDTNASVAGSTREFGSLNTWIETNVSRGAGGANGGFDSGTGLTVAPTDGTQRAFTKTILDSVMQSGYQSGANFRHVSVSPYVKSVFVTFMSDANVAPFRYAVSKGGERNTIVATADYYEGPFGTVMIHPNRVQAVGAQQARNAFFLDTDMVEFLWLDKIQEDKKVAKTGDADKGVIIGEGTLKVKNEKGLGVAADLFGLDVDS</sequence>
<dbReference type="RefSeq" id="WP_153350267.1">
    <property type="nucleotide sequence ID" value="NZ_WISR01000294.1"/>
</dbReference>
<organism evidence="1 2">
    <name type="scientific">Rhizobium meliloti</name>
    <name type="common">Ensifer meliloti</name>
    <name type="synonym">Sinorhizobium meliloti</name>
    <dbReference type="NCBI Taxonomy" id="382"/>
    <lineage>
        <taxon>Bacteria</taxon>
        <taxon>Pseudomonadati</taxon>
        <taxon>Pseudomonadota</taxon>
        <taxon>Alphaproteobacteria</taxon>
        <taxon>Hyphomicrobiales</taxon>
        <taxon>Rhizobiaceae</taxon>
        <taxon>Sinorhizobium/Ensifer group</taxon>
        <taxon>Sinorhizobium</taxon>
    </lineage>
</organism>
<dbReference type="InterPro" id="IPR035198">
    <property type="entry name" value="SU10_MCP"/>
</dbReference>
<dbReference type="Pfam" id="PF17236">
    <property type="entry name" value="SU10_MCP"/>
    <property type="match status" value="1"/>
</dbReference>
<dbReference type="EMBL" id="WISR01000294">
    <property type="protein sequence ID" value="MQW38172.1"/>
    <property type="molecule type" value="Genomic_DNA"/>
</dbReference>
<evidence type="ECO:0000313" key="1">
    <source>
        <dbReference type="EMBL" id="MQW38172.1"/>
    </source>
</evidence>
<evidence type="ECO:0000313" key="2">
    <source>
        <dbReference type="Proteomes" id="UP000429484"/>
    </source>
</evidence>